<feature type="repeat" description="PPR" evidence="2">
    <location>
        <begin position="76"/>
        <end position="110"/>
    </location>
</feature>
<feature type="repeat" description="PPR" evidence="2">
    <location>
        <begin position="177"/>
        <end position="211"/>
    </location>
</feature>
<dbReference type="Pfam" id="PF01535">
    <property type="entry name" value="PPR"/>
    <property type="match status" value="4"/>
</dbReference>
<dbReference type="NCBIfam" id="TIGR00756">
    <property type="entry name" value="PPR"/>
    <property type="match status" value="5"/>
</dbReference>
<keyword evidence="4" id="KW-1185">Reference proteome</keyword>
<comment type="caution">
    <text evidence="3">The sequence shown here is derived from an EMBL/GenBank/DDBJ whole genome shotgun (WGS) entry which is preliminary data.</text>
</comment>
<name>A0AAE1WUU4_9LAMI</name>
<feature type="repeat" description="PPR" evidence="2">
    <location>
        <begin position="279"/>
        <end position="313"/>
    </location>
</feature>
<dbReference type="Proteomes" id="UP001289374">
    <property type="component" value="Unassembled WGS sequence"/>
</dbReference>
<dbReference type="PANTHER" id="PTHR24015:SF2012">
    <property type="entry name" value="PENTACOTRIPEPTIDE-REPEAT REGION OF PRORP DOMAIN-CONTAINING PROTEIN"/>
    <property type="match status" value="1"/>
</dbReference>
<dbReference type="PANTHER" id="PTHR24015">
    <property type="entry name" value="OS07G0578800 PROTEIN-RELATED"/>
    <property type="match status" value="1"/>
</dbReference>
<feature type="repeat" description="PPR" evidence="2">
    <location>
        <begin position="482"/>
        <end position="516"/>
    </location>
</feature>
<organism evidence="3 4">
    <name type="scientific">Sesamum angolense</name>
    <dbReference type="NCBI Taxonomy" id="2727404"/>
    <lineage>
        <taxon>Eukaryota</taxon>
        <taxon>Viridiplantae</taxon>
        <taxon>Streptophyta</taxon>
        <taxon>Embryophyta</taxon>
        <taxon>Tracheophyta</taxon>
        <taxon>Spermatophyta</taxon>
        <taxon>Magnoliopsida</taxon>
        <taxon>eudicotyledons</taxon>
        <taxon>Gunneridae</taxon>
        <taxon>Pentapetalae</taxon>
        <taxon>asterids</taxon>
        <taxon>lamiids</taxon>
        <taxon>Lamiales</taxon>
        <taxon>Pedaliaceae</taxon>
        <taxon>Sesamum</taxon>
    </lineage>
</organism>
<reference evidence="3" key="1">
    <citation type="submission" date="2020-06" db="EMBL/GenBank/DDBJ databases">
        <authorList>
            <person name="Li T."/>
            <person name="Hu X."/>
            <person name="Zhang T."/>
            <person name="Song X."/>
            <person name="Zhang H."/>
            <person name="Dai N."/>
            <person name="Sheng W."/>
            <person name="Hou X."/>
            <person name="Wei L."/>
        </authorList>
    </citation>
    <scope>NUCLEOTIDE SEQUENCE</scope>
    <source>
        <strain evidence="3">K16</strain>
        <tissue evidence="3">Leaf</tissue>
    </source>
</reference>
<dbReference type="InterPro" id="IPR011990">
    <property type="entry name" value="TPR-like_helical_dom_sf"/>
</dbReference>
<dbReference type="FunFam" id="1.25.40.10:FF:000090">
    <property type="entry name" value="Pentatricopeptide repeat-containing protein, chloroplastic"/>
    <property type="match status" value="1"/>
</dbReference>
<dbReference type="InterPro" id="IPR002885">
    <property type="entry name" value="PPR_rpt"/>
</dbReference>
<gene>
    <name evidence="3" type="ORF">Sango_1077900</name>
</gene>
<dbReference type="PROSITE" id="PS51375">
    <property type="entry name" value="PPR"/>
    <property type="match status" value="4"/>
</dbReference>
<evidence type="ECO:0000256" key="2">
    <source>
        <dbReference type="PROSITE-ProRule" id="PRU00708"/>
    </source>
</evidence>
<reference evidence="3" key="2">
    <citation type="journal article" date="2024" name="Plant">
        <title>Genomic evolution and insights into agronomic trait innovations of Sesamum species.</title>
        <authorList>
            <person name="Miao H."/>
            <person name="Wang L."/>
            <person name="Qu L."/>
            <person name="Liu H."/>
            <person name="Sun Y."/>
            <person name="Le M."/>
            <person name="Wang Q."/>
            <person name="Wei S."/>
            <person name="Zheng Y."/>
            <person name="Lin W."/>
            <person name="Duan Y."/>
            <person name="Cao H."/>
            <person name="Xiong S."/>
            <person name="Wang X."/>
            <person name="Wei L."/>
            <person name="Li C."/>
            <person name="Ma Q."/>
            <person name="Ju M."/>
            <person name="Zhao R."/>
            <person name="Li G."/>
            <person name="Mu C."/>
            <person name="Tian Q."/>
            <person name="Mei H."/>
            <person name="Zhang T."/>
            <person name="Gao T."/>
            <person name="Zhang H."/>
        </authorList>
    </citation>
    <scope>NUCLEOTIDE SEQUENCE</scope>
    <source>
        <strain evidence="3">K16</strain>
    </source>
</reference>
<protein>
    <submittedName>
        <fullName evidence="3">Pentatricopeptide repeat-containing protein</fullName>
    </submittedName>
</protein>
<accession>A0AAE1WUU4</accession>
<dbReference type="GO" id="GO:0009451">
    <property type="term" value="P:RNA modification"/>
    <property type="evidence" value="ECO:0007669"/>
    <property type="project" value="InterPro"/>
</dbReference>
<dbReference type="Gene3D" id="1.25.40.10">
    <property type="entry name" value="Tetratricopeptide repeat domain"/>
    <property type="match status" value="4"/>
</dbReference>
<keyword evidence="1" id="KW-0677">Repeat</keyword>
<dbReference type="EMBL" id="JACGWL010000006">
    <property type="protein sequence ID" value="KAK4399718.1"/>
    <property type="molecule type" value="Genomic_DNA"/>
</dbReference>
<evidence type="ECO:0000313" key="3">
    <source>
        <dbReference type="EMBL" id="KAK4399718.1"/>
    </source>
</evidence>
<proteinExistence type="predicted"/>
<evidence type="ECO:0000256" key="1">
    <source>
        <dbReference type="ARBA" id="ARBA00022737"/>
    </source>
</evidence>
<dbReference type="InterPro" id="IPR046960">
    <property type="entry name" value="PPR_At4g14850-like_plant"/>
</dbReference>
<dbReference type="Pfam" id="PF13041">
    <property type="entry name" value="PPR_2"/>
    <property type="match status" value="3"/>
</dbReference>
<dbReference type="GO" id="GO:0003723">
    <property type="term" value="F:RNA binding"/>
    <property type="evidence" value="ECO:0007669"/>
    <property type="project" value="InterPro"/>
</dbReference>
<evidence type="ECO:0000313" key="4">
    <source>
        <dbReference type="Proteomes" id="UP001289374"/>
    </source>
</evidence>
<dbReference type="AlphaFoldDB" id="A0AAE1WUU4"/>
<sequence>MRNQNSVLSFARAITFALKHKPLLLSKFSLRVHTLCDNKHIINANVYSYNRTIDYSLKSGSLGSALNLFDQMPERDVITWNIMISGYYRYGFVRESFSLYSQMVFQGIVENSSTFSTVLSICSYAGFFREGLVVHSRAIVLGLSTNVYIGSALIDFYLQMGLIDIALRLFSTLQDRNLATWNVVLRGVCEMGRSRELLRIYNDMNLDGIEPNGLTFCYLIRGCGCERFLEEGMQMHCCVIKKGLVDSNLFVANALVDFYSACGSLTETRKSFEVIPPEDVISWNSMVSVCAANGFSFDALEVFQRMHFWGKKPSVCSFLGFLKLSSATKNITVGKQIHCCLLKLGFDTLLVQSALIDMYGKCGDIESSVSIFDSIPQRTLESCNSLMTSLLRSGLIQDVIELFGLMVDEKIGYDEVSLSLTLKALSVSLPASSASCSLLHCCAIKSGFESDIAVTCSLIDAYSRSGEIKLSCQIFNQLSFPNIICFTSIISALARNGMGIECLEMLDAMIQNGLKPDKVTFLSALTGCNHSGLIEEGRLLFYSMQTHYGLYPERQHYSCMVDLLSRAGLLDEAEELIKDTPWQGDPGIWSSILRSSRIHKNEQVGKRAAKMLMDLEPENPSGWLQASNFYSQIGDFETMRQCREIAIARQMRREIGQSLIEVTATGDWSLVMIDSALAYGSCACVVGPKLHMLQGTNQNRVVYKEVHATHLN</sequence>